<dbReference type="OrthoDB" id="4350094at2"/>
<keyword evidence="3" id="KW-1185">Reference proteome</keyword>
<proteinExistence type="predicted"/>
<evidence type="ECO:0000256" key="1">
    <source>
        <dbReference type="SAM" id="MobiDB-lite"/>
    </source>
</evidence>
<feature type="compositionally biased region" description="Polar residues" evidence="1">
    <location>
        <begin position="143"/>
        <end position="152"/>
    </location>
</feature>
<dbReference type="EMBL" id="QQNA01000358">
    <property type="protein sequence ID" value="RDG32808.1"/>
    <property type="molecule type" value="Genomic_DNA"/>
</dbReference>
<feature type="compositionally biased region" description="Basic and acidic residues" evidence="1">
    <location>
        <begin position="246"/>
        <end position="256"/>
    </location>
</feature>
<feature type="region of interest" description="Disordered" evidence="1">
    <location>
        <begin position="66"/>
        <end position="286"/>
    </location>
</feature>
<feature type="compositionally biased region" description="Low complexity" evidence="1">
    <location>
        <begin position="227"/>
        <end position="236"/>
    </location>
</feature>
<dbReference type="Proteomes" id="UP000253741">
    <property type="component" value="Unassembled WGS sequence"/>
</dbReference>
<feature type="compositionally biased region" description="Gly residues" evidence="1">
    <location>
        <begin position="197"/>
        <end position="207"/>
    </location>
</feature>
<evidence type="ECO:0000313" key="3">
    <source>
        <dbReference type="Proteomes" id="UP000253741"/>
    </source>
</evidence>
<organism evidence="2 3">
    <name type="scientific">Streptomyces corynorhini</name>
    <dbReference type="NCBI Taxonomy" id="2282652"/>
    <lineage>
        <taxon>Bacteria</taxon>
        <taxon>Bacillati</taxon>
        <taxon>Actinomycetota</taxon>
        <taxon>Actinomycetes</taxon>
        <taxon>Kitasatosporales</taxon>
        <taxon>Streptomycetaceae</taxon>
        <taxon>Streptomyces</taxon>
    </lineage>
</organism>
<dbReference type="AlphaFoldDB" id="A0A370ATB5"/>
<feature type="region of interest" description="Disordered" evidence="1">
    <location>
        <begin position="1"/>
        <end position="32"/>
    </location>
</feature>
<evidence type="ECO:0000313" key="2">
    <source>
        <dbReference type="EMBL" id="RDG32808.1"/>
    </source>
</evidence>
<name>A0A370ATB5_9ACTN</name>
<comment type="caution">
    <text evidence="2">The sequence shown here is derived from an EMBL/GenBank/DDBJ whole genome shotgun (WGS) entry which is preliminary data.</text>
</comment>
<feature type="region of interest" description="Disordered" evidence="1">
    <location>
        <begin position="313"/>
        <end position="333"/>
    </location>
</feature>
<gene>
    <name evidence="2" type="ORF">DVH02_32075</name>
</gene>
<reference evidence="2 3" key="1">
    <citation type="submission" date="2018-07" db="EMBL/GenBank/DDBJ databases">
        <title>Streptomyces species from bats.</title>
        <authorList>
            <person name="Dunlap C."/>
        </authorList>
    </citation>
    <scope>NUCLEOTIDE SEQUENCE [LARGE SCALE GENOMIC DNA]</scope>
    <source>
        <strain evidence="2 3">AC230</strain>
    </source>
</reference>
<evidence type="ECO:0008006" key="4">
    <source>
        <dbReference type="Google" id="ProtNLM"/>
    </source>
</evidence>
<dbReference type="RefSeq" id="WP_114627367.1">
    <property type="nucleotide sequence ID" value="NZ_QQNA01000358.1"/>
</dbReference>
<feature type="compositionally biased region" description="Gly residues" evidence="1">
    <location>
        <begin position="258"/>
        <end position="274"/>
    </location>
</feature>
<accession>A0A370ATB5</accession>
<feature type="compositionally biased region" description="Low complexity" evidence="1">
    <location>
        <begin position="102"/>
        <end position="142"/>
    </location>
</feature>
<sequence length="485" mass="48452">MRGDDEQRVAAGGAGERVRRGPRHAAPRKSLLTKLQIPAGKAMALAAMPTAVFVGMGLTPRLAMADDKDIPFAPGPCVTRSDEPDASESPAPSDSPSPSPSPSASASDSANANADASGSPSPSPSSSASSGSTDAGTSTSTGRDTSAESGRSTAKGDEPAAVAPPEPSATSTPSVTPTPTPTPTKSSGLLDPLGLGDVLGGLLGGGKSETADPEPSPSATATGKPEPSATPSTTPSGGQASPKPDQGTDKDKDATDGGKTGGKTGGDKTGGGKTGKTDAAAAAKEAIEEAADRAGATVEELDEAARGLAAHVDDDIPAGAGGKEPFPCPTADPDALAAAQREPGIPLLPDDPWQLDSSLLTLTGLDYKGIVEVRTGSGKTKKALKFTAASLDIKDLHQTVVHPAGKTGHVKARTGSTSTIRGGEVTMYTEELKGNLFGLIPVTFSPQTPPPLNIPFAFFTDAQVIQAGQFGGTLTVPGLQNYVTD</sequence>
<protein>
    <recommendedName>
        <fullName evidence="4">Hydrogenase expression protein HypF</fullName>
    </recommendedName>
</protein>